<organism evidence="2 3">
    <name type="scientific">Littorina saxatilis</name>
    <dbReference type="NCBI Taxonomy" id="31220"/>
    <lineage>
        <taxon>Eukaryota</taxon>
        <taxon>Metazoa</taxon>
        <taxon>Spiralia</taxon>
        <taxon>Lophotrochozoa</taxon>
        <taxon>Mollusca</taxon>
        <taxon>Gastropoda</taxon>
        <taxon>Caenogastropoda</taxon>
        <taxon>Littorinimorpha</taxon>
        <taxon>Littorinoidea</taxon>
        <taxon>Littorinidae</taxon>
        <taxon>Littorina</taxon>
    </lineage>
</organism>
<proteinExistence type="predicted"/>
<accession>A0AAN9BJ53</accession>
<reference evidence="2 3" key="1">
    <citation type="submission" date="2024-02" db="EMBL/GenBank/DDBJ databases">
        <title>Chromosome-scale genome assembly of the rough periwinkle Littorina saxatilis.</title>
        <authorList>
            <person name="De Jode A."/>
            <person name="Faria R."/>
            <person name="Formenti G."/>
            <person name="Sims Y."/>
            <person name="Smith T.P."/>
            <person name="Tracey A."/>
            <person name="Wood J.M.D."/>
            <person name="Zagrodzka Z.B."/>
            <person name="Johannesson K."/>
            <person name="Butlin R.K."/>
            <person name="Leder E.H."/>
        </authorList>
    </citation>
    <scope>NUCLEOTIDE SEQUENCE [LARGE SCALE GENOMIC DNA]</scope>
    <source>
        <strain evidence="2">Snail1</strain>
        <tissue evidence="2">Muscle</tissue>
    </source>
</reference>
<comment type="caution">
    <text evidence="2">The sequence shown here is derived from an EMBL/GenBank/DDBJ whole genome shotgun (WGS) entry which is preliminary data.</text>
</comment>
<dbReference type="AlphaFoldDB" id="A0AAN9BJ53"/>
<evidence type="ECO:0000313" key="2">
    <source>
        <dbReference type="EMBL" id="KAK7106545.1"/>
    </source>
</evidence>
<sequence>MPKRGGDSSLCDVRNEQTSCSSQAGPIDTCWCQQNITHYIFVYHFTAIAGQHDGFWYCKKICRADNTLFSLHMKYDVECLDVGINYDENVWRIWTKIQQSLELLSSYTDAKSQHA</sequence>
<protein>
    <submittedName>
        <fullName evidence="2">Uncharacterized protein</fullName>
    </submittedName>
</protein>
<keyword evidence="3" id="KW-1185">Reference proteome</keyword>
<evidence type="ECO:0000256" key="1">
    <source>
        <dbReference type="SAM" id="MobiDB-lite"/>
    </source>
</evidence>
<dbReference type="EMBL" id="JBAMIC010000007">
    <property type="protein sequence ID" value="KAK7106545.1"/>
    <property type="molecule type" value="Genomic_DNA"/>
</dbReference>
<feature type="region of interest" description="Disordered" evidence="1">
    <location>
        <begin position="1"/>
        <end position="23"/>
    </location>
</feature>
<evidence type="ECO:0000313" key="3">
    <source>
        <dbReference type="Proteomes" id="UP001374579"/>
    </source>
</evidence>
<dbReference type="Proteomes" id="UP001374579">
    <property type="component" value="Unassembled WGS sequence"/>
</dbReference>
<name>A0AAN9BJ53_9CAEN</name>
<gene>
    <name evidence="2" type="ORF">V1264_017792</name>
</gene>